<gene>
    <name evidence="3" type="ORF">IQ35_01339</name>
</gene>
<proteinExistence type="predicted"/>
<name>A0A562KI86_SPHWJ</name>
<evidence type="ECO:0000256" key="1">
    <source>
        <dbReference type="SAM" id="Phobius"/>
    </source>
</evidence>
<dbReference type="InterPro" id="IPR019196">
    <property type="entry name" value="ABC_transp_unknown"/>
</dbReference>
<dbReference type="InterPro" id="IPR029062">
    <property type="entry name" value="Class_I_gatase-like"/>
</dbReference>
<feature type="transmembrane region" description="Helical" evidence="1">
    <location>
        <begin position="33"/>
        <end position="51"/>
    </location>
</feature>
<feature type="transmembrane region" description="Helical" evidence="1">
    <location>
        <begin position="58"/>
        <end position="78"/>
    </location>
</feature>
<dbReference type="EMBL" id="VLKK01000004">
    <property type="protein sequence ID" value="TWH95087.1"/>
    <property type="molecule type" value="Genomic_DNA"/>
</dbReference>
<evidence type="ECO:0000313" key="4">
    <source>
        <dbReference type="Proteomes" id="UP000316624"/>
    </source>
</evidence>
<keyword evidence="1" id="KW-1133">Transmembrane helix</keyword>
<dbReference type="Gene3D" id="3.40.50.880">
    <property type="match status" value="1"/>
</dbReference>
<keyword evidence="4" id="KW-1185">Reference proteome</keyword>
<feature type="transmembrane region" description="Helical" evidence="1">
    <location>
        <begin position="111"/>
        <end position="128"/>
    </location>
</feature>
<keyword evidence="1" id="KW-0472">Membrane</keyword>
<evidence type="ECO:0000259" key="2">
    <source>
        <dbReference type="Pfam" id="PF09822"/>
    </source>
</evidence>
<comment type="caution">
    <text evidence="3">The sequence shown here is derived from an EMBL/GenBank/DDBJ whole genome shotgun (WGS) entry which is preliminary data.</text>
</comment>
<keyword evidence="1" id="KW-0812">Transmembrane</keyword>
<feature type="transmembrane region" description="Helical" evidence="1">
    <location>
        <begin position="367"/>
        <end position="386"/>
    </location>
</feature>
<sequence>MIAVGRGLLILCLPGLVLLVGLPAVLRGGQIDAMHWALPAAAILAGAGWILGRARLGLTLWIAFGVAGSVALLSALAVGRAPQAMPVLLLLVLVCGAGAGGALLRSRLEVALCLLAAVVLAWFAGRTAPVEQAADRPVLAVITGLPLFWREGEQGLAARSDAPVIALLRRRFDVRPLDSASSPDLQRARLLLLAQPRGMRADALAVIDRWVRQGGRAVVLADPLLRWPSPLPLGDRRRAPPVSLLRPLLDHWGVRLAPPATMGEERHFLADGSLLTTMAGSRFELSGGHCRAAASGLVAQCRVGQGKVVLVADADLIDDRLWLADPDHPLSPQQWSADTPALLTQWLGQSLPGERQWVRSGEALARAVRWALLAGILWAGLGWALFGRGKSGIWRRG</sequence>
<feature type="transmembrane region" description="Helical" evidence="1">
    <location>
        <begin position="84"/>
        <end position="104"/>
    </location>
</feature>
<protein>
    <submittedName>
        <fullName evidence="3">ABC transporter family protein</fullName>
    </submittedName>
</protein>
<dbReference type="Pfam" id="PF09822">
    <property type="entry name" value="ABC_transp_aux"/>
    <property type="match status" value="1"/>
</dbReference>
<accession>A0A562KI86</accession>
<reference evidence="3 4" key="1">
    <citation type="journal article" date="2015" name="Stand. Genomic Sci.">
        <title>Genomic Encyclopedia of Bacterial and Archaeal Type Strains, Phase III: the genomes of soil and plant-associated and newly described type strains.</title>
        <authorList>
            <person name="Whitman W.B."/>
            <person name="Woyke T."/>
            <person name="Klenk H.P."/>
            <person name="Zhou Y."/>
            <person name="Lilburn T.G."/>
            <person name="Beck B.J."/>
            <person name="De Vos P."/>
            <person name="Vandamme P."/>
            <person name="Eisen J.A."/>
            <person name="Garrity G."/>
            <person name="Hugenholtz P."/>
            <person name="Kyrpides N.C."/>
        </authorList>
    </citation>
    <scope>NUCLEOTIDE SEQUENCE [LARGE SCALE GENOMIC DNA]</scope>
    <source>
        <strain evidence="3 4">CGMCC 1.7748</strain>
    </source>
</reference>
<feature type="domain" description="ABC-type uncharacterised transport system" evidence="2">
    <location>
        <begin position="137"/>
        <end position="258"/>
    </location>
</feature>
<dbReference type="Proteomes" id="UP000316624">
    <property type="component" value="Unassembled WGS sequence"/>
</dbReference>
<evidence type="ECO:0000313" key="3">
    <source>
        <dbReference type="EMBL" id="TWH95087.1"/>
    </source>
</evidence>
<dbReference type="AlphaFoldDB" id="A0A562KI86"/>
<organism evidence="3 4">
    <name type="scientific">Sphingobium wenxiniae (strain DSM 21828 / CGMCC 1.7748 / JZ-1)</name>
    <dbReference type="NCBI Taxonomy" id="595605"/>
    <lineage>
        <taxon>Bacteria</taxon>
        <taxon>Pseudomonadati</taxon>
        <taxon>Pseudomonadota</taxon>
        <taxon>Alphaproteobacteria</taxon>
        <taxon>Sphingomonadales</taxon>
        <taxon>Sphingomonadaceae</taxon>
        <taxon>Sphingobium</taxon>
    </lineage>
</organism>